<dbReference type="PANTHER" id="PTHR42738:SF7">
    <property type="entry name" value="HYDROXYMETHYLGLUTARYL-COA LYASE"/>
    <property type="match status" value="1"/>
</dbReference>
<evidence type="ECO:0000259" key="4">
    <source>
        <dbReference type="PROSITE" id="PS50991"/>
    </source>
</evidence>
<dbReference type="GO" id="GO:0046951">
    <property type="term" value="P:ketone body biosynthetic process"/>
    <property type="evidence" value="ECO:0007669"/>
    <property type="project" value="TreeGrafter"/>
</dbReference>
<dbReference type="NCBIfam" id="NF004283">
    <property type="entry name" value="PRK05692.1"/>
    <property type="match status" value="1"/>
</dbReference>
<protein>
    <submittedName>
        <fullName evidence="5">Hydroxymethylglutaryl-CoA lyase</fullName>
    </submittedName>
</protein>
<dbReference type="InterPro" id="IPR043594">
    <property type="entry name" value="HMGL"/>
</dbReference>
<keyword evidence="2" id="KW-0479">Metal-binding</keyword>
<evidence type="ECO:0000256" key="1">
    <source>
        <dbReference type="ARBA" id="ARBA00009405"/>
    </source>
</evidence>
<proteinExistence type="inferred from homology"/>
<dbReference type="RefSeq" id="WP_185137455.1">
    <property type="nucleotide sequence ID" value="NZ_JACJVR010000073.1"/>
</dbReference>
<dbReference type="SUPFAM" id="SSF51569">
    <property type="entry name" value="Aldolase"/>
    <property type="match status" value="1"/>
</dbReference>
<dbReference type="Gene3D" id="3.20.20.70">
    <property type="entry name" value="Aldolase class I"/>
    <property type="match status" value="1"/>
</dbReference>
<dbReference type="CDD" id="cd07938">
    <property type="entry name" value="DRE_TIM_HMGL"/>
    <property type="match status" value="1"/>
</dbReference>
<evidence type="ECO:0000313" key="6">
    <source>
        <dbReference type="Proteomes" id="UP000553776"/>
    </source>
</evidence>
<dbReference type="Pfam" id="PF00682">
    <property type="entry name" value="HMGL-like"/>
    <property type="match status" value="1"/>
</dbReference>
<dbReference type="AlphaFoldDB" id="A0A841U605"/>
<sequence>MKLPGRAWIREVGPRDGLQNEPEPLGTEDKIAWIDRLSSTGLGYIETTSFVSPRWIPALADAMEVARGLRRRPGVVYAALVPNARGLERALEAGIDEVSVFLSASETHNRSNINKSIAETLPVVAEVSEAARSAGRTVRGYVSTAFGCPYEGKVKLDDVVRVTDFLLENGASEVSLGDTIGVAIPRQVEEALEKLLARYPADRLALHFHDTRGMALANIAGALRMGIARFDASTGGLGGCPYAPGASGNVATEDVVHMLSEMGIETGVSLPELIDAAGFVQSKLGKRLPSRGLQARGRRP</sequence>
<evidence type="ECO:0000256" key="2">
    <source>
        <dbReference type="ARBA" id="ARBA00022723"/>
    </source>
</evidence>
<dbReference type="GO" id="GO:0046872">
    <property type="term" value="F:metal ion binding"/>
    <property type="evidence" value="ECO:0007669"/>
    <property type="project" value="UniProtKB-KW"/>
</dbReference>
<feature type="domain" description="Pyruvate carboxyltransferase" evidence="4">
    <location>
        <begin position="7"/>
        <end position="274"/>
    </location>
</feature>
<comment type="caution">
    <text evidence="5">The sequence shown here is derived from an EMBL/GenBank/DDBJ whole genome shotgun (WGS) entry which is preliminary data.</text>
</comment>
<evidence type="ECO:0000256" key="3">
    <source>
        <dbReference type="ARBA" id="ARBA00023239"/>
    </source>
</evidence>
<dbReference type="GO" id="GO:0006552">
    <property type="term" value="P:L-leucine catabolic process"/>
    <property type="evidence" value="ECO:0007669"/>
    <property type="project" value="TreeGrafter"/>
</dbReference>
<organism evidence="5 6">
    <name type="scientific">Cohnella xylanilytica</name>
    <dbReference type="NCBI Taxonomy" id="557555"/>
    <lineage>
        <taxon>Bacteria</taxon>
        <taxon>Bacillati</taxon>
        <taxon>Bacillota</taxon>
        <taxon>Bacilli</taxon>
        <taxon>Bacillales</taxon>
        <taxon>Paenibacillaceae</taxon>
        <taxon>Cohnella</taxon>
    </lineage>
</organism>
<dbReference type="FunFam" id="3.20.20.70:FF:000071">
    <property type="entry name" value="Hydroxymethylglutaryl-CoA lyase"/>
    <property type="match status" value="1"/>
</dbReference>
<reference evidence="5 6" key="1">
    <citation type="submission" date="2020-08" db="EMBL/GenBank/DDBJ databases">
        <title>Cohnella phylogeny.</title>
        <authorList>
            <person name="Dunlap C."/>
        </authorList>
    </citation>
    <scope>NUCLEOTIDE SEQUENCE [LARGE SCALE GENOMIC DNA]</scope>
    <source>
        <strain evidence="5 6">DSM 25239</strain>
    </source>
</reference>
<dbReference type="InterPro" id="IPR013785">
    <property type="entry name" value="Aldolase_TIM"/>
</dbReference>
<dbReference type="GO" id="GO:0004419">
    <property type="term" value="F:hydroxymethylglutaryl-CoA lyase activity"/>
    <property type="evidence" value="ECO:0007669"/>
    <property type="project" value="TreeGrafter"/>
</dbReference>
<keyword evidence="6" id="KW-1185">Reference proteome</keyword>
<dbReference type="PROSITE" id="PS50991">
    <property type="entry name" value="PYR_CT"/>
    <property type="match status" value="1"/>
</dbReference>
<dbReference type="EMBL" id="JACJVR010000073">
    <property type="protein sequence ID" value="MBB6693481.1"/>
    <property type="molecule type" value="Genomic_DNA"/>
</dbReference>
<name>A0A841U605_9BACL</name>
<gene>
    <name evidence="5" type="ORF">H7B90_18990</name>
</gene>
<comment type="similarity">
    <text evidence="1">Belongs to the HMG-CoA lyase family.</text>
</comment>
<dbReference type="PANTHER" id="PTHR42738">
    <property type="entry name" value="HYDROXYMETHYLGLUTARYL-COA LYASE"/>
    <property type="match status" value="1"/>
</dbReference>
<accession>A0A841U605</accession>
<evidence type="ECO:0000313" key="5">
    <source>
        <dbReference type="EMBL" id="MBB6693481.1"/>
    </source>
</evidence>
<keyword evidence="3 5" id="KW-0456">Lyase</keyword>
<dbReference type="InterPro" id="IPR000891">
    <property type="entry name" value="PYR_CT"/>
</dbReference>
<dbReference type="Proteomes" id="UP000553776">
    <property type="component" value="Unassembled WGS sequence"/>
</dbReference>